<gene>
    <name evidence="2" type="ORF">GCM10010334_17290</name>
</gene>
<evidence type="ECO:0000313" key="3">
    <source>
        <dbReference type="Proteomes" id="UP000638353"/>
    </source>
</evidence>
<accession>A0A919C8J0</accession>
<proteinExistence type="predicted"/>
<feature type="chain" id="PRO_5036711732" evidence="1">
    <location>
        <begin position="46"/>
        <end position="243"/>
    </location>
</feature>
<dbReference type="Proteomes" id="UP000638353">
    <property type="component" value="Unassembled WGS sequence"/>
</dbReference>
<feature type="signal peptide" evidence="1">
    <location>
        <begin position="1"/>
        <end position="45"/>
    </location>
</feature>
<dbReference type="AlphaFoldDB" id="A0A919C8J0"/>
<evidence type="ECO:0000313" key="2">
    <source>
        <dbReference type="EMBL" id="GHC86322.1"/>
    </source>
</evidence>
<sequence length="243" mass="23925">MTIVPHHPLEGSVTRMSSSRRYGRISAAAVAAVVLTGIAAPAAFAATPAAAPTAATAVAPSDDVPIKGGLLTLDLAAAVDLDAHGVVVAAVDGAVEADAGVSLAVAAGSKVVTRNEAIVGGTVVLKGGVKLTAGAKSVVVSGVRVDLATGVVTANVGAKAGVRIGTMDVSTVSVDENASLVLDSGLTLDAAAFVWLDTVLGVHVFADLDADVLVDAWIEADVDARILVALGLNVDIDLGLGIL</sequence>
<reference evidence="2" key="2">
    <citation type="submission" date="2020-09" db="EMBL/GenBank/DDBJ databases">
        <authorList>
            <person name="Sun Q."/>
            <person name="Ohkuma M."/>
        </authorList>
    </citation>
    <scope>NUCLEOTIDE SEQUENCE</scope>
    <source>
        <strain evidence="2">JCM 4637</strain>
    </source>
</reference>
<keyword evidence="1" id="KW-0732">Signal</keyword>
<organism evidence="2 3">
    <name type="scientific">Streptomyces finlayi</name>
    <dbReference type="NCBI Taxonomy" id="67296"/>
    <lineage>
        <taxon>Bacteria</taxon>
        <taxon>Bacillati</taxon>
        <taxon>Actinomycetota</taxon>
        <taxon>Actinomycetes</taxon>
        <taxon>Kitasatosporales</taxon>
        <taxon>Streptomycetaceae</taxon>
        <taxon>Streptomyces</taxon>
    </lineage>
</organism>
<evidence type="ECO:0000256" key="1">
    <source>
        <dbReference type="SAM" id="SignalP"/>
    </source>
</evidence>
<name>A0A919C8J0_9ACTN</name>
<reference evidence="2" key="1">
    <citation type="journal article" date="2014" name="Int. J. Syst. Evol. Microbiol.">
        <title>Complete genome sequence of Corynebacterium casei LMG S-19264T (=DSM 44701T), isolated from a smear-ripened cheese.</title>
        <authorList>
            <consortium name="US DOE Joint Genome Institute (JGI-PGF)"/>
            <person name="Walter F."/>
            <person name="Albersmeier A."/>
            <person name="Kalinowski J."/>
            <person name="Ruckert C."/>
        </authorList>
    </citation>
    <scope>NUCLEOTIDE SEQUENCE</scope>
    <source>
        <strain evidence="2">JCM 4637</strain>
    </source>
</reference>
<dbReference type="EMBL" id="BMVC01000003">
    <property type="protein sequence ID" value="GHC86322.1"/>
    <property type="molecule type" value="Genomic_DNA"/>
</dbReference>
<comment type="caution">
    <text evidence="2">The sequence shown here is derived from an EMBL/GenBank/DDBJ whole genome shotgun (WGS) entry which is preliminary data.</text>
</comment>
<protein>
    <submittedName>
        <fullName evidence="2">Uncharacterized protein</fullName>
    </submittedName>
</protein>